<accession>A0ABD3RZJ2</accession>
<dbReference type="EMBL" id="JALLPB020000097">
    <property type="protein sequence ID" value="KAL3817659.1"/>
    <property type="molecule type" value="Genomic_DNA"/>
</dbReference>
<reference evidence="2 3" key="1">
    <citation type="submission" date="2024-10" db="EMBL/GenBank/DDBJ databases">
        <title>Updated reference genomes for cyclostephanoid diatoms.</title>
        <authorList>
            <person name="Roberts W.R."/>
            <person name="Alverson A.J."/>
        </authorList>
    </citation>
    <scope>NUCLEOTIDE SEQUENCE [LARGE SCALE GENOMIC DNA]</scope>
    <source>
        <strain evidence="2 3">AJA228-03</strain>
    </source>
</reference>
<evidence type="ECO:0000313" key="2">
    <source>
        <dbReference type="EMBL" id="KAL3817659.1"/>
    </source>
</evidence>
<sequence>NRETAAVVVVVAGGRDDDDDPASSRDGGGYVRRRLLTAAVAAGEGIVPSSYDESDDRWFRDVPLALSLAIGSDAFFSSVPNRNITSSSSPHGGGGGGRDLRVLLVITSLVEYDRGTRGTTLGRDRLMEIVLPQIVLSVESMSDRGWAVDVYLILGYPSLEPNRRRVVRDALPITVGLEIWEDAIPLHYAKTYNKERPGNDQRLTTADHALSRQHRYVLRDKLPYYDFFACFEDDMRITANHVINFLEISASIKRIHDSAEASPDRHAHVVVAEHHRSDNGGNNRTARAPRHRPNDGASVGNDVANDPISAEHVRRLFPGFIRVEVLDRMPDHPLRISGILDDHLFAREVPRSADAFLAGLAGESTSVLRPTACCGGDNDRDLYRPRMDEVVMWETNVQATGVREYPHPLGWVAAMPVEDRADVGSYWSGHPDVYGAMDMKRPRRLDSTLGQQAGFMATRGQIEYFHDVACPGGFLPPYDDVRHWKGDSLQRHSVEFWSGGFQVHDLIIFSVFLPVANVIYDGGLKLFGQCFLNRILSLDPKKFERQLLYHVTNNKQRTISPRKMIRVGDYYGQLITVKERAEKFLRAEAA</sequence>
<comment type="caution">
    <text evidence="2">The sequence shown here is derived from an EMBL/GenBank/DDBJ whole genome shotgun (WGS) entry which is preliminary data.</text>
</comment>
<feature type="region of interest" description="Disordered" evidence="1">
    <location>
        <begin position="272"/>
        <end position="304"/>
    </location>
</feature>
<proteinExistence type="predicted"/>
<evidence type="ECO:0008006" key="4">
    <source>
        <dbReference type="Google" id="ProtNLM"/>
    </source>
</evidence>
<evidence type="ECO:0000256" key="1">
    <source>
        <dbReference type="SAM" id="MobiDB-lite"/>
    </source>
</evidence>
<name>A0ABD3RZJ2_9STRA</name>
<keyword evidence="3" id="KW-1185">Reference proteome</keyword>
<dbReference type="Proteomes" id="UP001530377">
    <property type="component" value="Unassembled WGS sequence"/>
</dbReference>
<gene>
    <name evidence="2" type="ORF">ACHAXA_002004</name>
</gene>
<evidence type="ECO:0000313" key="3">
    <source>
        <dbReference type="Proteomes" id="UP001530377"/>
    </source>
</evidence>
<protein>
    <recommendedName>
        <fullName evidence="4">Glycosyltransferase family 92 protein</fullName>
    </recommendedName>
</protein>
<dbReference type="AlphaFoldDB" id="A0ABD3RZJ2"/>
<feature type="non-terminal residue" evidence="2">
    <location>
        <position position="1"/>
    </location>
</feature>
<organism evidence="2 3">
    <name type="scientific">Cyclostephanos tholiformis</name>
    <dbReference type="NCBI Taxonomy" id="382380"/>
    <lineage>
        <taxon>Eukaryota</taxon>
        <taxon>Sar</taxon>
        <taxon>Stramenopiles</taxon>
        <taxon>Ochrophyta</taxon>
        <taxon>Bacillariophyta</taxon>
        <taxon>Coscinodiscophyceae</taxon>
        <taxon>Thalassiosirophycidae</taxon>
        <taxon>Stephanodiscales</taxon>
        <taxon>Stephanodiscaceae</taxon>
        <taxon>Cyclostephanos</taxon>
    </lineage>
</organism>